<reference evidence="4" key="1">
    <citation type="submission" date="2017-02" db="UniProtKB">
        <authorList>
            <consortium name="WormBaseParasite"/>
        </authorList>
    </citation>
    <scope>IDENTIFICATION</scope>
</reference>
<dbReference type="PROSITE" id="PS00636">
    <property type="entry name" value="DNAJ_1"/>
    <property type="match status" value="1"/>
</dbReference>
<evidence type="ECO:0000259" key="2">
    <source>
        <dbReference type="PROSITE" id="PS50076"/>
    </source>
</evidence>
<proteinExistence type="predicted"/>
<dbReference type="Proteomes" id="UP000036681">
    <property type="component" value="Unplaced"/>
</dbReference>
<dbReference type="WBParaSite" id="ALUE_0001112901-mRNA-1">
    <property type="protein sequence ID" value="ALUE_0001112901-mRNA-1"/>
    <property type="gene ID" value="ALUE_0001112901"/>
</dbReference>
<organism evidence="3 4">
    <name type="scientific">Ascaris lumbricoides</name>
    <name type="common">Giant roundworm</name>
    <dbReference type="NCBI Taxonomy" id="6252"/>
    <lineage>
        <taxon>Eukaryota</taxon>
        <taxon>Metazoa</taxon>
        <taxon>Ecdysozoa</taxon>
        <taxon>Nematoda</taxon>
        <taxon>Chromadorea</taxon>
        <taxon>Rhabditida</taxon>
        <taxon>Spirurina</taxon>
        <taxon>Ascaridomorpha</taxon>
        <taxon>Ascaridoidea</taxon>
        <taxon>Ascarididae</taxon>
        <taxon>Ascaris</taxon>
    </lineage>
</organism>
<dbReference type="GO" id="GO:0044183">
    <property type="term" value="F:protein folding chaperone"/>
    <property type="evidence" value="ECO:0007669"/>
    <property type="project" value="TreeGrafter"/>
</dbReference>
<dbReference type="PANTHER" id="PTHR43948:SF10">
    <property type="entry name" value="MRJ, ISOFORM E"/>
    <property type="match status" value="1"/>
</dbReference>
<dbReference type="Pfam" id="PF00226">
    <property type="entry name" value="DnaJ"/>
    <property type="match status" value="1"/>
</dbReference>
<feature type="domain" description="J" evidence="2">
    <location>
        <begin position="25"/>
        <end position="89"/>
    </location>
</feature>
<sequence>MDGAVVLLRVIAMLLMVEVCTQQEDYYRILGVPKTATTADIKKAFRKLALKYHPDRSKKSDAEEKFRKIAQAYEVLGDEKKRRSYDMGGSSFQQQASDFDFDKFYRDFQESMKMHRSAHMSAHHKATGGLFDDLWDGFDFGFGSSDIFGSFGDFGASNEDHVHTDPASMYQKSFNQGGQRCRTVTKTIGNTMTTHTVCTSGG</sequence>
<dbReference type="InterPro" id="IPR018253">
    <property type="entry name" value="DnaJ_domain_CS"/>
</dbReference>
<name>A0A0M3I3C8_ASCLU</name>
<keyword evidence="3" id="KW-1185">Reference proteome</keyword>
<dbReference type="GO" id="GO:0051082">
    <property type="term" value="F:unfolded protein binding"/>
    <property type="evidence" value="ECO:0007669"/>
    <property type="project" value="TreeGrafter"/>
</dbReference>
<dbReference type="GO" id="GO:0005737">
    <property type="term" value="C:cytoplasm"/>
    <property type="evidence" value="ECO:0007669"/>
    <property type="project" value="TreeGrafter"/>
</dbReference>
<evidence type="ECO:0000313" key="4">
    <source>
        <dbReference type="WBParaSite" id="ALUE_0001112901-mRNA-1"/>
    </source>
</evidence>
<dbReference type="PRINTS" id="PR00625">
    <property type="entry name" value="JDOMAIN"/>
</dbReference>
<dbReference type="AlphaFoldDB" id="A0A0M3I3C8"/>
<evidence type="ECO:0000256" key="1">
    <source>
        <dbReference type="SAM" id="SignalP"/>
    </source>
</evidence>
<dbReference type="CDD" id="cd06257">
    <property type="entry name" value="DnaJ"/>
    <property type="match status" value="1"/>
</dbReference>
<dbReference type="PROSITE" id="PS50076">
    <property type="entry name" value="DNAJ_2"/>
    <property type="match status" value="1"/>
</dbReference>
<feature type="signal peptide" evidence="1">
    <location>
        <begin position="1"/>
        <end position="22"/>
    </location>
</feature>
<keyword evidence="1" id="KW-0732">Signal</keyword>
<dbReference type="SMART" id="SM00271">
    <property type="entry name" value="DnaJ"/>
    <property type="match status" value="1"/>
</dbReference>
<dbReference type="InterPro" id="IPR001623">
    <property type="entry name" value="DnaJ_domain"/>
</dbReference>
<feature type="chain" id="PRO_5005656577" evidence="1">
    <location>
        <begin position="23"/>
        <end position="202"/>
    </location>
</feature>
<dbReference type="InterPro" id="IPR036869">
    <property type="entry name" value="J_dom_sf"/>
</dbReference>
<dbReference type="GO" id="GO:0005634">
    <property type="term" value="C:nucleus"/>
    <property type="evidence" value="ECO:0007669"/>
    <property type="project" value="TreeGrafter"/>
</dbReference>
<evidence type="ECO:0000313" key="3">
    <source>
        <dbReference type="Proteomes" id="UP000036681"/>
    </source>
</evidence>
<dbReference type="SUPFAM" id="SSF46565">
    <property type="entry name" value="Chaperone J-domain"/>
    <property type="match status" value="1"/>
</dbReference>
<accession>A0A0M3I3C8</accession>
<dbReference type="PANTHER" id="PTHR43948">
    <property type="entry name" value="DNAJ HOMOLOG SUBFAMILY B"/>
    <property type="match status" value="1"/>
</dbReference>
<protein>
    <submittedName>
        <fullName evidence="4">J domain-containing protein</fullName>
    </submittedName>
</protein>
<dbReference type="Gene3D" id="1.10.287.110">
    <property type="entry name" value="DnaJ domain"/>
    <property type="match status" value="1"/>
</dbReference>
<dbReference type="GO" id="GO:0051087">
    <property type="term" value="F:protein-folding chaperone binding"/>
    <property type="evidence" value="ECO:0007669"/>
    <property type="project" value="TreeGrafter"/>
</dbReference>